<proteinExistence type="predicted"/>
<organism evidence="2 3">
    <name type="scientific">Puccinia sorghi</name>
    <dbReference type="NCBI Taxonomy" id="27349"/>
    <lineage>
        <taxon>Eukaryota</taxon>
        <taxon>Fungi</taxon>
        <taxon>Dikarya</taxon>
        <taxon>Basidiomycota</taxon>
        <taxon>Pucciniomycotina</taxon>
        <taxon>Pucciniomycetes</taxon>
        <taxon>Pucciniales</taxon>
        <taxon>Pucciniaceae</taxon>
        <taxon>Puccinia</taxon>
    </lineage>
</organism>
<reference evidence="2 3" key="1">
    <citation type="submission" date="2015-08" db="EMBL/GenBank/DDBJ databases">
        <title>Next Generation Sequencing and Analysis of the Genome of Puccinia sorghi L Schw, the Causal Agent of Maize Common Rust.</title>
        <authorList>
            <person name="Rochi L."/>
            <person name="Burguener G."/>
            <person name="Darino M."/>
            <person name="Turjanski A."/>
            <person name="Kreff E."/>
            <person name="Dieguez M.J."/>
            <person name="Sacco F."/>
        </authorList>
    </citation>
    <scope>NUCLEOTIDE SEQUENCE [LARGE SCALE GENOMIC DNA]</scope>
    <source>
        <strain evidence="2 3">RO10H11247</strain>
    </source>
</reference>
<dbReference type="AlphaFoldDB" id="A0A0L6VMN1"/>
<dbReference type="EMBL" id="LAVV01003666">
    <property type="protein sequence ID" value="KNZ61954.1"/>
    <property type="molecule type" value="Genomic_DNA"/>
</dbReference>
<protein>
    <submittedName>
        <fullName evidence="2">Uncharacterized protein</fullName>
    </submittedName>
</protein>
<sequence length="374" mass="44054">MLAGWFLNPPFYSPVSIPSLLFLFFYAFVNFLKKTPVGHPDEAILSKLYFNLLSKTSLNFCASPYSCAHLFIFCFILPHKYKFIQQTNCWFGDEYKTRLNTTRRQPPQNLCPPGSPSSLSCRSLDLKGTTQTPALIPLLLILFLSFLCSFLLLYMITKDLWDMILNMPKKKPTWKTYSILFIHFAARVTRLIWFLESRRLAAHSFRSSPKYYFSKQVLTIRVKKPCLQEGSPCRHFSSFFCFKYALIPHLLQLISIYCLILFECCSTRRNLILGMKFFKYIESWLEIFYRKDGTFQSIKCCVQILNFKLRMVERPSISDICSQNARTIGKKRNIKGLSETRTNSLLEGLSKFSLQNVKRPFRRHLFYYYRYIRV</sequence>
<name>A0A0L6VMN1_9BASI</name>
<keyword evidence="3" id="KW-1185">Reference proteome</keyword>
<accession>A0A0L6VMN1</accession>
<feature type="transmembrane region" description="Helical" evidence="1">
    <location>
        <begin position="176"/>
        <end position="195"/>
    </location>
</feature>
<evidence type="ECO:0000256" key="1">
    <source>
        <dbReference type="SAM" id="Phobius"/>
    </source>
</evidence>
<feature type="transmembrane region" description="Helical" evidence="1">
    <location>
        <begin position="244"/>
        <end position="262"/>
    </location>
</feature>
<evidence type="ECO:0000313" key="2">
    <source>
        <dbReference type="EMBL" id="KNZ61954.1"/>
    </source>
</evidence>
<feature type="transmembrane region" description="Helical" evidence="1">
    <location>
        <begin position="134"/>
        <end position="156"/>
    </location>
</feature>
<dbReference type="VEuPathDB" id="FungiDB:VP01_132g7"/>
<keyword evidence="1" id="KW-1133">Transmembrane helix</keyword>
<gene>
    <name evidence="2" type="ORF">VP01_132g7</name>
</gene>
<dbReference type="Proteomes" id="UP000037035">
    <property type="component" value="Unassembled WGS sequence"/>
</dbReference>
<evidence type="ECO:0000313" key="3">
    <source>
        <dbReference type="Proteomes" id="UP000037035"/>
    </source>
</evidence>
<keyword evidence="1" id="KW-0472">Membrane</keyword>
<comment type="caution">
    <text evidence="2">The sequence shown here is derived from an EMBL/GenBank/DDBJ whole genome shotgun (WGS) entry which is preliminary data.</text>
</comment>
<feature type="transmembrane region" description="Helical" evidence="1">
    <location>
        <begin position="12"/>
        <end position="32"/>
    </location>
</feature>
<keyword evidence="1" id="KW-0812">Transmembrane</keyword>